<dbReference type="PIRSF" id="PIRSF005465">
    <property type="entry name" value="GIRK_kir"/>
    <property type="match status" value="1"/>
</dbReference>
<dbReference type="EMBL" id="OU015568">
    <property type="protein sequence ID" value="CAG5088946.1"/>
    <property type="molecule type" value="Genomic_DNA"/>
</dbReference>
<keyword evidence="9 13" id="KW-0472">Membrane</keyword>
<dbReference type="InterPro" id="IPR040445">
    <property type="entry name" value="Kir_TM"/>
</dbReference>
<dbReference type="Gene3D" id="1.10.287.70">
    <property type="match status" value="1"/>
</dbReference>
<evidence type="ECO:0000256" key="4">
    <source>
        <dbReference type="ARBA" id="ARBA00022692"/>
    </source>
</evidence>
<evidence type="ECO:0000256" key="5">
    <source>
        <dbReference type="ARBA" id="ARBA00022882"/>
    </source>
</evidence>
<gene>
    <name evidence="16" type="ORF">OKIOD_LOCUS3578</name>
</gene>
<comment type="subcellular location">
    <subcellularLocation>
        <location evidence="1 12">Membrane</location>
        <topology evidence="1 12">Multi-pass membrane protein</topology>
    </subcellularLocation>
</comment>
<keyword evidence="2 12" id="KW-0813">Transport</keyword>
<evidence type="ECO:0000259" key="15">
    <source>
        <dbReference type="Pfam" id="PF17655"/>
    </source>
</evidence>
<dbReference type="InterPro" id="IPR013518">
    <property type="entry name" value="K_chnl_inward-rec_Kir_cyto"/>
</dbReference>
<proteinExistence type="inferred from homology"/>
<dbReference type="Proteomes" id="UP001158576">
    <property type="component" value="Chromosome PAR"/>
</dbReference>
<keyword evidence="5 12" id="KW-0851">Voltage-gated channel</keyword>
<dbReference type="Pfam" id="PF01007">
    <property type="entry name" value="IRK"/>
    <property type="match status" value="2"/>
</dbReference>
<dbReference type="PANTHER" id="PTHR11767">
    <property type="entry name" value="INWARD RECTIFIER POTASSIUM CHANNEL"/>
    <property type="match status" value="1"/>
</dbReference>
<comment type="catalytic activity">
    <reaction evidence="11">
        <text>K(+)(in) = K(+)(out)</text>
        <dbReference type="Rhea" id="RHEA:29463"/>
        <dbReference type="ChEBI" id="CHEBI:29103"/>
    </reaction>
</comment>
<evidence type="ECO:0000256" key="9">
    <source>
        <dbReference type="ARBA" id="ARBA00023136"/>
    </source>
</evidence>
<dbReference type="InterPro" id="IPR041647">
    <property type="entry name" value="IRK_C"/>
</dbReference>
<evidence type="ECO:0000256" key="3">
    <source>
        <dbReference type="ARBA" id="ARBA00022538"/>
    </source>
</evidence>
<dbReference type="Gene3D" id="2.60.40.1400">
    <property type="entry name" value="G protein-activated inward rectifier potassium channel 1"/>
    <property type="match status" value="1"/>
</dbReference>
<dbReference type="InterPro" id="IPR014756">
    <property type="entry name" value="Ig_E-set"/>
</dbReference>
<evidence type="ECO:0000256" key="8">
    <source>
        <dbReference type="ARBA" id="ARBA00023065"/>
    </source>
</evidence>
<evidence type="ECO:0000313" key="16">
    <source>
        <dbReference type="EMBL" id="CAG5088946.1"/>
    </source>
</evidence>
<evidence type="ECO:0000256" key="1">
    <source>
        <dbReference type="ARBA" id="ARBA00004141"/>
    </source>
</evidence>
<dbReference type="Pfam" id="PF17655">
    <property type="entry name" value="IRK_C"/>
    <property type="match status" value="1"/>
</dbReference>
<dbReference type="SUPFAM" id="SSF81324">
    <property type="entry name" value="Voltage-gated potassium channels"/>
    <property type="match status" value="1"/>
</dbReference>
<evidence type="ECO:0000256" key="6">
    <source>
        <dbReference type="ARBA" id="ARBA00022958"/>
    </source>
</evidence>
<name>A0ABN7S2V1_OIKDI</name>
<feature type="domain" description="Potassium channel inwardly rectifying transmembrane" evidence="14">
    <location>
        <begin position="159"/>
        <end position="231"/>
    </location>
</feature>
<evidence type="ECO:0000256" key="11">
    <source>
        <dbReference type="ARBA" id="ARBA00034430"/>
    </source>
</evidence>
<dbReference type="InterPro" id="IPR016449">
    <property type="entry name" value="K_chnl_inward-rec_Kir"/>
</dbReference>
<protein>
    <submittedName>
        <fullName evidence="16">Oidioi.mRNA.OKI2018_I69.PAR.g12020.t1.cds</fullName>
    </submittedName>
</protein>
<organism evidence="16 17">
    <name type="scientific">Oikopleura dioica</name>
    <name type="common">Tunicate</name>
    <dbReference type="NCBI Taxonomy" id="34765"/>
    <lineage>
        <taxon>Eukaryota</taxon>
        <taxon>Metazoa</taxon>
        <taxon>Chordata</taxon>
        <taxon>Tunicata</taxon>
        <taxon>Appendicularia</taxon>
        <taxon>Copelata</taxon>
        <taxon>Oikopleuridae</taxon>
        <taxon>Oikopleura</taxon>
    </lineage>
</organism>
<evidence type="ECO:0000256" key="7">
    <source>
        <dbReference type="ARBA" id="ARBA00022989"/>
    </source>
</evidence>
<feature type="domain" description="Inward rectifier potassium channel C-terminal" evidence="15">
    <location>
        <begin position="238"/>
        <end position="411"/>
    </location>
</feature>
<evidence type="ECO:0000256" key="2">
    <source>
        <dbReference type="ARBA" id="ARBA00022448"/>
    </source>
</evidence>
<comment type="similarity">
    <text evidence="12">Belongs to the inward rectifier-type potassium channel (TC 1.A.2.1) family.</text>
</comment>
<accession>A0ABN7S2V1</accession>
<feature type="transmembrane region" description="Helical" evidence="13">
    <location>
        <begin position="66"/>
        <end position="89"/>
    </location>
</feature>
<dbReference type="SUPFAM" id="SSF81296">
    <property type="entry name" value="E set domains"/>
    <property type="match status" value="1"/>
</dbReference>
<evidence type="ECO:0000256" key="13">
    <source>
        <dbReference type="SAM" id="Phobius"/>
    </source>
</evidence>
<evidence type="ECO:0000256" key="10">
    <source>
        <dbReference type="ARBA" id="ARBA00023303"/>
    </source>
</evidence>
<sequence>MTQGVGKNGNINGQVALPVVEVHKKPPCRFISKSGRCSIENLNQPPWFFRYMADPLTTCIDLRWRYTLLIFVFLYVASWMVFAVVYYIISLIHEDFPWQVPSNAVNYTSWLNTCETLTNNTCGNETLLACASDECSLLEDCSSCLSDAIECVRKMNEYEAAAGEDTCFSDIKDFTSAVLFSYETQTTIGYGGRHPTEKCPSAVFAVMVQSVLSTIIDAFAIGWIIAKISRPKKRAETLLFSNKAVINMRDGKLCLMVRVGNLRKSVLVEANIRMQLVRSRTTEEGEHIPFEQIDLDIDLGNDSETIFLVTPQIIVHPIEEDSPLYDIGPDDLNSDAFEVIIILEGMVEATGGTTQARASYMPNEIEWGNRFKNVVTRGQKEKGYLINFSHFHETYPTKNPPKCSAKEMDELENADSSDIFAIEKSIENVTSTSSN</sequence>
<keyword evidence="8 12" id="KW-0406">Ion transport</keyword>
<keyword evidence="4 12" id="KW-0812">Transmembrane</keyword>
<feature type="transmembrane region" description="Helical" evidence="13">
    <location>
        <begin position="202"/>
        <end position="226"/>
    </location>
</feature>
<evidence type="ECO:0000259" key="14">
    <source>
        <dbReference type="Pfam" id="PF01007"/>
    </source>
</evidence>
<keyword evidence="3 12" id="KW-0633">Potassium transport</keyword>
<keyword evidence="7 13" id="KW-1133">Transmembrane helix</keyword>
<feature type="domain" description="Potassium channel inwardly rectifying transmembrane" evidence="14">
    <location>
        <begin position="31"/>
        <end position="102"/>
    </location>
</feature>
<keyword evidence="6 12" id="KW-0630">Potassium</keyword>
<dbReference type="PANTHER" id="PTHR11767:SF102">
    <property type="entry name" value="INWARDLY RECTIFYING POTASSIUM CHANNEL 1, ISOFORM F"/>
    <property type="match status" value="1"/>
</dbReference>
<keyword evidence="17" id="KW-1185">Reference proteome</keyword>
<reference evidence="16 17" key="1">
    <citation type="submission" date="2021-04" db="EMBL/GenBank/DDBJ databases">
        <authorList>
            <person name="Bliznina A."/>
        </authorList>
    </citation>
    <scope>NUCLEOTIDE SEQUENCE [LARGE SCALE GENOMIC DNA]</scope>
</reference>
<keyword evidence="10 12" id="KW-0407">Ion channel</keyword>
<evidence type="ECO:0000256" key="12">
    <source>
        <dbReference type="RuleBase" id="RU003822"/>
    </source>
</evidence>
<evidence type="ECO:0000313" key="17">
    <source>
        <dbReference type="Proteomes" id="UP001158576"/>
    </source>
</evidence>